<dbReference type="AlphaFoldDB" id="A0A9X1SWD6"/>
<dbReference type="SMART" id="SM00418">
    <property type="entry name" value="HTH_ARSR"/>
    <property type="match status" value="1"/>
</dbReference>
<organism evidence="2 3">
    <name type="scientific">Kineosporia babensis</name>
    <dbReference type="NCBI Taxonomy" id="499548"/>
    <lineage>
        <taxon>Bacteria</taxon>
        <taxon>Bacillati</taxon>
        <taxon>Actinomycetota</taxon>
        <taxon>Actinomycetes</taxon>
        <taxon>Kineosporiales</taxon>
        <taxon>Kineosporiaceae</taxon>
        <taxon>Kineosporia</taxon>
    </lineage>
</organism>
<dbReference type="InterPro" id="IPR011991">
    <property type="entry name" value="ArsR-like_HTH"/>
</dbReference>
<feature type="domain" description="HTH arsR-type" evidence="1">
    <location>
        <begin position="15"/>
        <end position="126"/>
    </location>
</feature>
<reference evidence="2" key="1">
    <citation type="submission" date="2021-11" db="EMBL/GenBank/DDBJ databases">
        <title>Streptomyces corallinus and Kineosporia corallina sp. nov., two new coral-derived marine actinobacteria.</title>
        <authorList>
            <person name="Buangrab K."/>
            <person name="Sutthacheep M."/>
            <person name="Yeemin T."/>
            <person name="Harunari E."/>
            <person name="Igarashi Y."/>
            <person name="Sripreechasak P."/>
            <person name="Kanchanasin P."/>
            <person name="Tanasupawat S."/>
            <person name="Phongsopitanun W."/>
        </authorList>
    </citation>
    <scope>NUCLEOTIDE SEQUENCE</scope>
    <source>
        <strain evidence="2">JCM 31032</strain>
    </source>
</reference>
<dbReference type="SUPFAM" id="SSF46785">
    <property type="entry name" value="Winged helix' DNA-binding domain"/>
    <property type="match status" value="1"/>
</dbReference>
<dbReference type="RefSeq" id="WP_231445750.1">
    <property type="nucleotide sequence ID" value="NZ_JAJOMB010000013.1"/>
</dbReference>
<gene>
    <name evidence="2" type="ORF">LR394_23535</name>
</gene>
<proteinExistence type="predicted"/>
<evidence type="ECO:0000259" key="1">
    <source>
        <dbReference type="SMART" id="SM00418"/>
    </source>
</evidence>
<dbReference type="Gene3D" id="1.10.10.10">
    <property type="entry name" value="Winged helix-like DNA-binding domain superfamily/Winged helix DNA-binding domain"/>
    <property type="match status" value="1"/>
</dbReference>
<dbReference type="InterPro" id="IPR036388">
    <property type="entry name" value="WH-like_DNA-bd_sf"/>
</dbReference>
<protein>
    <submittedName>
        <fullName evidence="2">Helix-turn-helix domain-containing protein</fullName>
    </submittedName>
</protein>
<dbReference type="EMBL" id="JAJOMB010000013">
    <property type="protein sequence ID" value="MCD5313885.1"/>
    <property type="molecule type" value="Genomic_DNA"/>
</dbReference>
<accession>A0A9X1SWD6</accession>
<evidence type="ECO:0000313" key="3">
    <source>
        <dbReference type="Proteomes" id="UP001138997"/>
    </source>
</evidence>
<dbReference type="GO" id="GO:0003700">
    <property type="term" value="F:DNA-binding transcription factor activity"/>
    <property type="evidence" value="ECO:0007669"/>
    <property type="project" value="InterPro"/>
</dbReference>
<dbReference type="Pfam" id="PF12840">
    <property type="entry name" value="HTH_20"/>
    <property type="match status" value="1"/>
</dbReference>
<comment type="caution">
    <text evidence="2">The sequence shown here is derived from an EMBL/GenBank/DDBJ whole genome shotgun (WGS) entry which is preliminary data.</text>
</comment>
<name>A0A9X1SWD6_9ACTN</name>
<dbReference type="Proteomes" id="UP001138997">
    <property type="component" value="Unassembled WGS sequence"/>
</dbReference>
<dbReference type="InterPro" id="IPR001845">
    <property type="entry name" value="HTH_ArsR_DNA-bd_dom"/>
</dbReference>
<sequence>MANPGEGNFQLNDPKAMRALAHPLRLSVLAELRVRGPQSVGMLCEILDEAPGSISYHVGKLAQFGFVEEAPELARDRRERWWRASHVRTSWSPSDDLKDPERHLASGELRRVVARRLLADYEAYLDLEPTLEREWVEAADASDAFLHLTPEQMRELQSELNEVVERWEGKEPASDGTETVTVAYQLYRRP</sequence>
<dbReference type="InterPro" id="IPR036390">
    <property type="entry name" value="WH_DNA-bd_sf"/>
</dbReference>
<keyword evidence="3" id="KW-1185">Reference proteome</keyword>
<evidence type="ECO:0000313" key="2">
    <source>
        <dbReference type="EMBL" id="MCD5313885.1"/>
    </source>
</evidence>
<dbReference type="CDD" id="cd00090">
    <property type="entry name" value="HTH_ARSR"/>
    <property type="match status" value="1"/>
</dbReference>